<dbReference type="EMBL" id="BMAV01018404">
    <property type="protein sequence ID" value="GFY70783.1"/>
    <property type="molecule type" value="Genomic_DNA"/>
</dbReference>
<dbReference type="AlphaFoldDB" id="A0A8X6YHG3"/>
<accession>A0A8X6YHG3</accession>
<reference evidence="1" key="1">
    <citation type="submission" date="2020-08" db="EMBL/GenBank/DDBJ databases">
        <title>Multicomponent nature underlies the extraordinary mechanical properties of spider dragline silk.</title>
        <authorList>
            <person name="Kono N."/>
            <person name="Nakamura H."/>
            <person name="Mori M."/>
            <person name="Yoshida Y."/>
            <person name="Ohtoshi R."/>
            <person name="Malay A.D."/>
            <person name="Moran D.A.P."/>
            <person name="Tomita M."/>
            <person name="Numata K."/>
            <person name="Arakawa K."/>
        </authorList>
    </citation>
    <scope>NUCLEOTIDE SEQUENCE</scope>
</reference>
<keyword evidence="2" id="KW-1185">Reference proteome</keyword>
<evidence type="ECO:0000313" key="1">
    <source>
        <dbReference type="EMBL" id="GFY70783.1"/>
    </source>
</evidence>
<evidence type="ECO:0000313" key="2">
    <source>
        <dbReference type="Proteomes" id="UP000886998"/>
    </source>
</evidence>
<sequence length="107" mass="12124">MRKNKYLIYLFSVSIQHRTSDASVRVNSAFLYISQYGDDPSPFLNREEARHKLHVCVVRLCRTSTSYDTEGPCLRVSGVLGQHQQQHHGEEEAPQHVPAHAMVCTGT</sequence>
<gene>
    <name evidence="1" type="ORF">TNIN_271451</name>
</gene>
<organism evidence="1 2">
    <name type="scientific">Trichonephila inaurata madagascariensis</name>
    <dbReference type="NCBI Taxonomy" id="2747483"/>
    <lineage>
        <taxon>Eukaryota</taxon>
        <taxon>Metazoa</taxon>
        <taxon>Ecdysozoa</taxon>
        <taxon>Arthropoda</taxon>
        <taxon>Chelicerata</taxon>
        <taxon>Arachnida</taxon>
        <taxon>Araneae</taxon>
        <taxon>Araneomorphae</taxon>
        <taxon>Entelegynae</taxon>
        <taxon>Araneoidea</taxon>
        <taxon>Nephilidae</taxon>
        <taxon>Trichonephila</taxon>
        <taxon>Trichonephila inaurata</taxon>
    </lineage>
</organism>
<name>A0A8X6YHG3_9ARAC</name>
<dbReference type="Proteomes" id="UP000886998">
    <property type="component" value="Unassembled WGS sequence"/>
</dbReference>
<proteinExistence type="predicted"/>
<comment type="caution">
    <text evidence="1">The sequence shown here is derived from an EMBL/GenBank/DDBJ whole genome shotgun (WGS) entry which is preliminary data.</text>
</comment>
<protein>
    <submittedName>
        <fullName evidence="1">Uncharacterized protein</fullName>
    </submittedName>
</protein>